<dbReference type="EMBL" id="BMNH01000006">
    <property type="protein sequence ID" value="GGO68723.1"/>
    <property type="molecule type" value="Genomic_DNA"/>
</dbReference>
<protein>
    <submittedName>
        <fullName evidence="3">Uncharacterized protein</fullName>
    </submittedName>
</protein>
<gene>
    <name evidence="3" type="ORF">GCM10012289_28160</name>
</gene>
<organism evidence="3 4">
    <name type="scientific">Nonomuraea cavernae</name>
    <dbReference type="NCBI Taxonomy" id="2045107"/>
    <lineage>
        <taxon>Bacteria</taxon>
        <taxon>Bacillati</taxon>
        <taxon>Actinomycetota</taxon>
        <taxon>Actinomycetes</taxon>
        <taxon>Streptosporangiales</taxon>
        <taxon>Streptosporangiaceae</taxon>
        <taxon>Nonomuraea</taxon>
    </lineage>
</organism>
<accession>A0A917YY48</accession>
<evidence type="ECO:0000313" key="4">
    <source>
        <dbReference type="Proteomes" id="UP000646523"/>
    </source>
</evidence>
<comment type="caution">
    <text evidence="3">The sequence shown here is derived from an EMBL/GenBank/DDBJ whole genome shotgun (WGS) entry which is preliminary data.</text>
</comment>
<keyword evidence="4" id="KW-1185">Reference proteome</keyword>
<feature type="compositionally biased region" description="Pro residues" evidence="1">
    <location>
        <begin position="187"/>
        <end position="198"/>
    </location>
</feature>
<evidence type="ECO:0000313" key="3">
    <source>
        <dbReference type="EMBL" id="GGO68723.1"/>
    </source>
</evidence>
<feature type="region of interest" description="Disordered" evidence="1">
    <location>
        <begin position="185"/>
        <end position="220"/>
    </location>
</feature>
<sequence>MNNFEERLLNALKDDLARTPVMEGVTAAAPARRVRRRGLVGAAAALAGVAAAATAAVTVLGGATPAFAVDRLSDGSVSVRISEFRDPSDLEAELSSAGIKAVVDYLPQGQTCKEPRGKATASRGPMQVSMGSDGKGIDFTIEKGRVASGDTLVLVLSVDSDDPAKVAGAMSLTVIDGAVAACEAVPMPLPSDPAPGEPDPQGNVTSKHDDGSPSLSTGGE</sequence>
<reference evidence="3" key="2">
    <citation type="submission" date="2020-09" db="EMBL/GenBank/DDBJ databases">
        <authorList>
            <person name="Sun Q."/>
            <person name="Zhou Y."/>
        </authorList>
    </citation>
    <scope>NUCLEOTIDE SEQUENCE</scope>
    <source>
        <strain evidence="3">CGMCC 4.7368</strain>
    </source>
</reference>
<keyword evidence="2" id="KW-0812">Transmembrane</keyword>
<proteinExistence type="predicted"/>
<dbReference type="AlphaFoldDB" id="A0A917YY48"/>
<dbReference type="InterPro" id="IPR006311">
    <property type="entry name" value="TAT_signal"/>
</dbReference>
<keyword evidence="2" id="KW-0472">Membrane</keyword>
<reference evidence="3" key="1">
    <citation type="journal article" date="2014" name="Int. J. Syst. Evol. Microbiol.">
        <title>Complete genome sequence of Corynebacterium casei LMG S-19264T (=DSM 44701T), isolated from a smear-ripened cheese.</title>
        <authorList>
            <consortium name="US DOE Joint Genome Institute (JGI-PGF)"/>
            <person name="Walter F."/>
            <person name="Albersmeier A."/>
            <person name="Kalinowski J."/>
            <person name="Ruckert C."/>
        </authorList>
    </citation>
    <scope>NUCLEOTIDE SEQUENCE</scope>
    <source>
        <strain evidence="3">CGMCC 4.7368</strain>
    </source>
</reference>
<keyword evidence="2" id="KW-1133">Transmembrane helix</keyword>
<name>A0A917YY48_9ACTN</name>
<dbReference type="PROSITE" id="PS51318">
    <property type="entry name" value="TAT"/>
    <property type="match status" value="1"/>
</dbReference>
<feature type="region of interest" description="Disordered" evidence="1">
    <location>
        <begin position="112"/>
        <end position="132"/>
    </location>
</feature>
<dbReference type="RefSeq" id="WP_189124507.1">
    <property type="nucleotide sequence ID" value="NZ_BMNH01000006.1"/>
</dbReference>
<dbReference type="Proteomes" id="UP000646523">
    <property type="component" value="Unassembled WGS sequence"/>
</dbReference>
<evidence type="ECO:0000256" key="1">
    <source>
        <dbReference type="SAM" id="MobiDB-lite"/>
    </source>
</evidence>
<evidence type="ECO:0000256" key="2">
    <source>
        <dbReference type="SAM" id="Phobius"/>
    </source>
</evidence>
<feature type="transmembrane region" description="Helical" evidence="2">
    <location>
        <begin position="39"/>
        <end position="63"/>
    </location>
</feature>